<evidence type="ECO:0000259" key="11">
    <source>
        <dbReference type="Pfam" id="PF12627"/>
    </source>
</evidence>
<evidence type="ECO:0000256" key="3">
    <source>
        <dbReference type="ARBA" id="ARBA00022694"/>
    </source>
</evidence>
<dbReference type="SUPFAM" id="SSF81301">
    <property type="entry name" value="Nucleotidyltransferase"/>
    <property type="match status" value="1"/>
</dbReference>
<evidence type="ECO:0000259" key="12">
    <source>
        <dbReference type="Pfam" id="PF13735"/>
    </source>
</evidence>
<keyword evidence="14" id="KW-1185">Reference proteome</keyword>
<keyword evidence="7" id="KW-0460">Magnesium</keyword>
<reference evidence="13" key="1">
    <citation type="submission" date="2023-05" db="EMBL/GenBank/DDBJ databases">
        <title>Whole genome sequence of Commensalibacter sp.</title>
        <authorList>
            <person name="Charoenyingcharoen P."/>
            <person name="Yukphan P."/>
        </authorList>
    </citation>
    <scope>NUCLEOTIDE SEQUENCE</scope>
    <source>
        <strain evidence="13">TBRC 16381</strain>
    </source>
</reference>
<feature type="domain" description="CCA-adding enzyme C-terminal" evidence="12">
    <location>
        <begin position="250"/>
        <end position="387"/>
    </location>
</feature>
<feature type="domain" description="Poly A polymerase head" evidence="10">
    <location>
        <begin position="23"/>
        <end position="145"/>
    </location>
</feature>
<protein>
    <submittedName>
        <fullName evidence="13">CCA tRNA nucleotidyltransferase</fullName>
    </submittedName>
</protein>
<keyword evidence="8 9" id="KW-0694">RNA-binding</keyword>
<evidence type="ECO:0000256" key="8">
    <source>
        <dbReference type="ARBA" id="ARBA00022884"/>
    </source>
</evidence>
<gene>
    <name evidence="13" type="ORF">QJV27_04510</name>
</gene>
<dbReference type="Pfam" id="PF12627">
    <property type="entry name" value="PolyA_pol_RNAbd"/>
    <property type="match status" value="1"/>
</dbReference>
<dbReference type="InterPro" id="IPR032828">
    <property type="entry name" value="PolyA_RNA-bd"/>
</dbReference>
<keyword evidence="5" id="KW-0479">Metal-binding</keyword>
<evidence type="ECO:0000256" key="2">
    <source>
        <dbReference type="ARBA" id="ARBA00022679"/>
    </source>
</evidence>
<evidence type="ECO:0000313" key="14">
    <source>
        <dbReference type="Proteomes" id="UP001431634"/>
    </source>
</evidence>
<dbReference type="Gene3D" id="1.10.3090.10">
    <property type="entry name" value="cca-adding enzyme, domain 2"/>
    <property type="match status" value="1"/>
</dbReference>
<dbReference type="Pfam" id="PF13735">
    <property type="entry name" value="tRNA_NucTran2_2"/>
    <property type="match status" value="1"/>
</dbReference>
<dbReference type="CDD" id="cd05398">
    <property type="entry name" value="NT_ClassII-CCAase"/>
    <property type="match status" value="1"/>
</dbReference>
<organism evidence="13 14">
    <name type="scientific">Commensalibacter oyaizuii</name>
    <dbReference type="NCBI Taxonomy" id="3043873"/>
    <lineage>
        <taxon>Bacteria</taxon>
        <taxon>Pseudomonadati</taxon>
        <taxon>Pseudomonadota</taxon>
        <taxon>Alphaproteobacteria</taxon>
        <taxon>Acetobacterales</taxon>
        <taxon>Acetobacteraceae</taxon>
    </lineage>
</organism>
<dbReference type="EMBL" id="JASBAO010000001">
    <property type="protein sequence ID" value="MDI2090651.1"/>
    <property type="molecule type" value="Genomic_DNA"/>
</dbReference>
<dbReference type="Proteomes" id="UP001431634">
    <property type="component" value="Unassembled WGS sequence"/>
</dbReference>
<feature type="domain" description="tRNA nucleotidyltransferase/poly(A) polymerase RNA and SrmB- binding" evidence="11">
    <location>
        <begin position="177"/>
        <end position="231"/>
    </location>
</feature>
<proteinExistence type="inferred from homology"/>
<keyword evidence="3" id="KW-0819">tRNA processing</keyword>
<evidence type="ECO:0000256" key="6">
    <source>
        <dbReference type="ARBA" id="ARBA00022741"/>
    </source>
</evidence>
<evidence type="ECO:0000256" key="1">
    <source>
        <dbReference type="ARBA" id="ARBA00001946"/>
    </source>
</evidence>
<name>A0ABT6Q0K8_9PROT</name>
<dbReference type="RefSeq" id="WP_281447781.1">
    <property type="nucleotide sequence ID" value="NZ_JASBAO010000001.1"/>
</dbReference>
<comment type="caution">
    <text evidence="13">The sequence shown here is derived from an EMBL/GenBank/DDBJ whole genome shotgun (WGS) entry which is preliminary data.</text>
</comment>
<evidence type="ECO:0000256" key="7">
    <source>
        <dbReference type="ARBA" id="ARBA00022842"/>
    </source>
</evidence>
<accession>A0ABT6Q0K8</accession>
<dbReference type="PANTHER" id="PTHR46173">
    <property type="entry name" value="CCA TRNA NUCLEOTIDYLTRANSFERASE 1, MITOCHONDRIAL"/>
    <property type="match status" value="1"/>
</dbReference>
<comment type="cofactor">
    <cofactor evidence="1">
        <name>Mg(2+)</name>
        <dbReference type="ChEBI" id="CHEBI:18420"/>
    </cofactor>
</comment>
<dbReference type="InterPro" id="IPR002646">
    <property type="entry name" value="PolA_pol_head_dom"/>
</dbReference>
<keyword evidence="2 9" id="KW-0808">Transferase</keyword>
<dbReference type="Gene3D" id="3.30.460.10">
    <property type="entry name" value="Beta Polymerase, domain 2"/>
    <property type="match status" value="1"/>
</dbReference>
<dbReference type="InterPro" id="IPR050264">
    <property type="entry name" value="Bact_CCA-adding_enz_type3_sf"/>
</dbReference>
<keyword evidence="6" id="KW-0547">Nucleotide-binding</keyword>
<dbReference type="InterPro" id="IPR043519">
    <property type="entry name" value="NT_sf"/>
</dbReference>
<evidence type="ECO:0000256" key="4">
    <source>
        <dbReference type="ARBA" id="ARBA00022695"/>
    </source>
</evidence>
<evidence type="ECO:0000313" key="13">
    <source>
        <dbReference type="EMBL" id="MDI2090651.1"/>
    </source>
</evidence>
<evidence type="ECO:0000256" key="5">
    <source>
        <dbReference type="ARBA" id="ARBA00022723"/>
    </source>
</evidence>
<sequence>MSILERLPCKEDLDHLWQILPNARLVGGVVRDLLINKPVTDVDMAIPDPPEIVIKTLQAAGIKVIPTGLSHGTITALLNDRAYEITTLRKDVQTNGRHAEVVWTRDWQEDAARRDFTVNAMFCDQQGHIWDYYGGQGDLKQGKIRFVGQACQRIHEDVLRVLRFFRFYARFGTGQPDPEAIQAIGQSTQLLKKLSAERVWAELQKILIGPGAGRIIGMMDQYGVLSVLMPFGYDVPFFQKMIHLNPPEHAILRLAVLVKGNSSVIGKHLRLSRKQEKELRDLHQMLPLSIDMSEIELIKLKAQYDLDLLLGRSWIQQTLDHVERQSLWQNWRNRLIKLPQPIFPLTGKDLIQIGVKSGPDMGNVLQEVRNWWLSEGCKPDKTCCLEWLKSNMSERIT</sequence>
<comment type="similarity">
    <text evidence="9">Belongs to the tRNA nucleotidyltransferase/poly(A) polymerase family.</text>
</comment>
<evidence type="ECO:0000259" key="10">
    <source>
        <dbReference type="Pfam" id="PF01743"/>
    </source>
</evidence>
<dbReference type="Pfam" id="PF01743">
    <property type="entry name" value="PolyA_pol"/>
    <property type="match status" value="1"/>
</dbReference>
<keyword evidence="4" id="KW-0548">Nucleotidyltransferase</keyword>
<evidence type="ECO:0000256" key="9">
    <source>
        <dbReference type="RuleBase" id="RU003953"/>
    </source>
</evidence>
<dbReference type="InterPro" id="IPR032810">
    <property type="entry name" value="CCA-adding_enz_C"/>
</dbReference>
<dbReference type="PANTHER" id="PTHR46173:SF1">
    <property type="entry name" value="CCA TRNA NUCLEOTIDYLTRANSFERASE 1, MITOCHONDRIAL"/>
    <property type="match status" value="1"/>
</dbReference>
<dbReference type="SUPFAM" id="SSF81891">
    <property type="entry name" value="Poly A polymerase C-terminal region-like"/>
    <property type="match status" value="1"/>
</dbReference>